<keyword evidence="10" id="KW-1185">Reference proteome</keyword>
<evidence type="ECO:0000256" key="8">
    <source>
        <dbReference type="SAM" id="SignalP"/>
    </source>
</evidence>
<keyword evidence="7" id="KW-0998">Cell outer membrane</keyword>
<dbReference type="InterPro" id="IPR010130">
    <property type="entry name" value="T1SS_OMP_TolC"/>
</dbReference>
<dbReference type="KEGG" id="otr:OTERR_28050"/>
<feature type="signal peptide" evidence="8">
    <location>
        <begin position="1"/>
        <end position="19"/>
    </location>
</feature>
<keyword evidence="3" id="KW-0813">Transport</keyword>
<keyword evidence="6" id="KW-0472">Membrane</keyword>
<dbReference type="RefSeq" id="WP_342780104.1">
    <property type="nucleotide sequence ID" value="NZ_CP022579.1"/>
</dbReference>
<dbReference type="Proteomes" id="UP000323671">
    <property type="component" value="Chromosome"/>
</dbReference>
<protein>
    <submittedName>
        <fullName evidence="9">Type I secretion outer membrane protein, TolC family</fullName>
    </submittedName>
</protein>
<dbReference type="SUPFAM" id="SSF56954">
    <property type="entry name" value="Outer membrane efflux proteins (OEP)"/>
    <property type="match status" value="1"/>
</dbReference>
<dbReference type="PANTHER" id="PTHR30026">
    <property type="entry name" value="OUTER MEMBRANE PROTEIN TOLC"/>
    <property type="match status" value="1"/>
</dbReference>
<dbReference type="EMBL" id="CP022579">
    <property type="protein sequence ID" value="QEL66281.1"/>
    <property type="molecule type" value="Genomic_DNA"/>
</dbReference>
<organism evidence="9 10">
    <name type="scientific">Oryzomicrobium terrae</name>
    <dbReference type="NCBI Taxonomy" id="1735038"/>
    <lineage>
        <taxon>Bacteria</taxon>
        <taxon>Pseudomonadati</taxon>
        <taxon>Pseudomonadota</taxon>
        <taxon>Betaproteobacteria</taxon>
        <taxon>Rhodocyclales</taxon>
        <taxon>Rhodocyclaceae</taxon>
        <taxon>Oryzomicrobium</taxon>
    </lineage>
</organism>
<evidence type="ECO:0000256" key="3">
    <source>
        <dbReference type="ARBA" id="ARBA00022448"/>
    </source>
</evidence>
<evidence type="ECO:0000313" key="10">
    <source>
        <dbReference type="Proteomes" id="UP000323671"/>
    </source>
</evidence>
<dbReference type="Gene3D" id="1.20.1600.10">
    <property type="entry name" value="Outer membrane efflux proteins (OEP)"/>
    <property type="match status" value="1"/>
</dbReference>
<evidence type="ECO:0000313" key="9">
    <source>
        <dbReference type="EMBL" id="QEL66281.1"/>
    </source>
</evidence>
<keyword evidence="8" id="KW-0732">Signal</keyword>
<name>A0A5C1EBA2_9RHOO</name>
<dbReference type="NCBIfam" id="TIGR01844">
    <property type="entry name" value="type_I_sec_TolC"/>
    <property type="match status" value="1"/>
</dbReference>
<dbReference type="AlphaFoldDB" id="A0A5C1EBA2"/>
<sequence length="444" mass="48111">MMRALLATLSLTVAGQALAAEDLAQIYRQALTSDPQYAAARATLEAGQEKRPQGLSALLPSVVGTASTTWNENDIKLGSNPSMRREYNANGWNVQLTQPIFRWDRIAAYRQSGALVAQSEAQFAQARQDLVLRVAQAYFDVLYAQENLTALRAQKVAIAQQLAQAKKSFEVGTATITDTHEAQSRFDLATAQELAAEADLEVKRRALAAIIGREPGDLARLKRDAQLTPPQPQAMTTWVESAQRDNFLVQVQQAGLEVAEREVEKQRAGHLPSLDVVANQGYSAGVTQSYANGMPVAVKSQTDAYNVGLQLTIPIFQGGYVNSKTREAQAQRQAAIANLEGAKRNAALTAQQSYLGVMSGLAQVKAYEAALVSSTSALESNKLGYEVGVRINIDVLNAEQQVYTTTRDLAKSRLDTLVAQLKLKSAVGTLAEEDIDQVNALLEH</sequence>
<dbReference type="PANTHER" id="PTHR30026:SF20">
    <property type="entry name" value="OUTER MEMBRANE PROTEIN TOLC"/>
    <property type="match status" value="1"/>
</dbReference>
<comment type="similarity">
    <text evidence="2">Belongs to the outer membrane factor (OMF) (TC 1.B.17) family.</text>
</comment>
<evidence type="ECO:0000256" key="2">
    <source>
        <dbReference type="ARBA" id="ARBA00007613"/>
    </source>
</evidence>
<keyword evidence="5" id="KW-0812">Transmembrane</keyword>
<dbReference type="GO" id="GO:1990281">
    <property type="term" value="C:efflux pump complex"/>
    <property type="evidence" value="ECO:0007669"/>
    <property type="project" value="TreeGrafter"/>
</dbReference>
<dbReference type="InterPro" id="IPR003423">
    <property type="entry name" value="OMP_efflux"/>
</dbReference>
<proteinExistence type="inferred from homology"/>
<evidence type="ECO:0000256" key="5">
    <source>
        <dbReference type="ARBA" id="ARBA00022692"/>
    </source>
</evidence>
<dbReference type="Pfam" id="PF02321">
    <property type="entry name" value="OEP"/>
    <property type="match status" value="2"/>
</dbReference>
<evidence type="ECO:0000256" key="7">
    <source>
        <dbReference type="ARBA" id="ARBA00023237"/>
    </source>
</evidence>
<dbReference type="InterPro" id="IPR051906">
    <property type="entry name" value="TolC-like"/>
</dbReference>
<dbReference type="GO" id="GO:0015562">
    <property type="term" value="F:efflux transmembrane transporter activity"/>
    <property type="evidence" value="ECO:0007669"/>
    <property type="project" value="InterPro"/>
</dbReference>
<evidence type="ECO:0000256" key="6">
    <source>
        <dbReference type="ARBA" id="ARBA00023136"/>
    </source>
</evidence>
<comment type="subcellular location">
    <subcellularLocation>
        <location evidence="1">Cell outer membrane</location>
    </subcellularLocation>
</comment>
<dbReference type="GO" id="GO:0009279">
    <property type="term" value="C:cell outer membrane"/>
    <property type="evidence" value="ECO:0007669"/>
    <property type="project" value="UniProtKB-SubCell"/>
</dbReference>
<reference evidence="9 10" key="1">
    <citation type="submission" date="2017-07" db="EMBL/GenBank/DDBJ databases">
        <title>Complete genome sequence of Oryzomicrobium terrae TPP412.</title>
        <authorList>
            <person name="Chiu L.-W."/>
            <person name="Lo K.-J."/>
            <person name="Tsai Y.-M."/>
            <person name="Lin S.-S."/>
            <person name="Kuo C.-H."/>
            <person name="Liu C.-T."/>
        </authorList>
    </citation>
    <scope>NUCLEOTIDE SEQUENCE [LARGE SCALE GENOMIC DNA]</scope>
    <source>
        <strain evidence="9 10">TPP412</strain>
    </source>
</reference>
<gene>
    <name evidence="9" type="primary">tolC</name>
    <name evidence="9" type="ORF">OTERR_28050</name>
</gene>
<evidence type="ECO:0000256" key="1">
    <source>
        <dbReference type="ARBA" id="ARBA00004442"/>
    </source>
</evidence>
<dbReference type="GO" id="GO:0015288">
    <property type="term" value="F:porin activity"/>
    <property type="evidence" value="ECO:0007669"/>
    <property type="project" value="TreeGrafter"/>
</dbReference>
<feature type="chain" id="PRO_5022875536" evidence="8">
    <location>
        <begin position="20"/>
        <end position="444"/>
    </location>
</feature>
<accession>A0A5C1EBA2</accession>
<keyword evidence="4" id="KW-1134">Transmembrane beta strand</keyword>
<evidence type="ECO:0000256" key="4">
    <source>
        <dbReference type="ARBA" id="ARBA00022452"/>
    </source>
</evidence>